<evidence type="ECO:0000256" key="5">
    <source>
        <dbReference type="ARBA" id="ARBA00023136"/>
    </source>
</evidence>
<protein>
    <recommendedName>
        <fullName evidence="10">Mesothelin-like protein</fullName>
    </recommendedName>
</protein>
<keyword evidence="6" id="KW-0325">Glycoprotein</keyword>
<keyword evidence="7" id="KW-1133">Transmembrane helix</keyword>
<gene>
    <name evidence="8" type="ORF">QQF64_025170</name>
</gene>
<keyword evidence="4" id="KW-0130">Cell adhesion</keyword>
<keyword evidence="3" id="KW-0732">Signal</keyword>
<keyword evidence="5 7" id="KW-0472">Membrane</keyword>
<dbReference type="Pfam" id="PF06060">
    <property type="entry name" value="Mesothelin"/>
    <property type="match status" value="1"/>
</dbReference>
<dbReference type="PANTHER" id="PTHR23412">
    <property type="entry name" value="STEREOCILIN RELATED"/>
    <property type="match status" value="1"/>
</dbReference>
<comment type="subcellular location">
    <subcellularLocation>
        <location evidence="1">Membrane</location>
    </subcellularLocation>
</comment>
<evidence type="ECO:0000256" key="4">
    <source>
        <dbReference type="ARBA" id="ARBA00022889"/>
    </source>
</evidence>
<comment type="similarity">
    <text evidence="2">Belongs to the mesothelin family.</text>
</comment>
<evidence type="ECO:0000313" key="9">
    <source>
        <dbReference type="Proteomes" id="UP001558613"/>
    </source>
</evidence>
<organism evidence="8 9">
    <name type="scientific">Cirrhinus molitorella</name>
    <name type="common">mud carp</name>
    <dbReference type="NCBI Taxonomy" id="172907"/>
    <lineage>
        <taxon>Eukaryota</taxon>
        <taxon>Metazoa</taxon>
        <taxon>Chordata</taxon>
        <taxon>Craniata</taxon>
        <taxon>Vertebrata</taxon>
        <taxon>Euteleostomi</taxon>
        <taxon>Actinopterygii</taxon>
        <taxon>Neopterygii</taxon>
        <taxon>Teleostei</taxon>
        <taxon>Ostariophysi</taxon>
        <taxon>Cypriniformes</taxon>
        <taxon>Cyprinidae</taxon>
        <taxon>Labeoninae</taxon>
        <taxon>Labeonini</taxon>
        <taxon>Cirrhinus</taxon>
    </lineage>
</organism>
<evidence type="ECO:0000256" key="7">
    <source>
        <dbReference type="SAM" id="Phobius"/>
    </source>
</evidence>
<keyword evidence="9" id="KW-1185">Reference proteome</keyword>
<feature type="transmembrane region" description="Helical" evidence="7">
    <location>
        <begin position="35"/>
        <end position="56"/>
    </location>
</feature>
<dbReference type="Proteomes" id="UP001558613">
    <property type="component" value="Unassembled WGS sequence"/>
</dbReference>
<comment type="caution">
    <text evidence="8">The sequence shown here is derived from an EMBL/GenBank/DDBJ whole genome shotgun (WGS) entry which is preliminary data.</text>
</comment>
<evidence type="ECO:0000256" key="1">
    <source>
        <dbReference type="ARBA" id="ARBA00004370"/>
    </source>
</evidence>
<accession>A0ABR3NNM2</accession>
<dbReference type="EMBL" id="JAYMGO010000003">
    <property type="protein sequence ID" value="KAL1278497.1"/>
    <property type="molecule type" value="Genomic_DNA"/>
</dbReference>
<evidence type="ECO:0008006" key="10">
    <source>
        <dbReference type="Google" id="ProtNLM"/>
    </source>
</evidence>
<dbReference type="PANTHER" id="PTHR23412:SF6">
    <property type="entry name" value="MESOTHELIN"/>
    <property type="match status" value="1"/>
</dbReference>
<sequence length="3281" mass="362799">MDTNQPCSPGTESLRKSLRCLTDTHRYSCYRIRGVSVKMAHFQLFALFALGFITLINGQCLVEYQNGTVSNNGSACTSFSQAAFNNTLNCSEIKLSDSSQGNIKNLKAFTDAAFDLYTLLRSRLDVSRVVQNINQVRAGSSIVGSLSDANLANLWFNVKLSPYLTSLSRGTLSCLSQSSLTCKSFQELVKDLSLEIGPERQNMVYQNFIKPFLARNTTDAGCINSTNSIGEWLQLNFQKFSASASLVDFITLNSKFDGLLALDKLTPEQKAELIFQLEASSRLNIDTITQIFQSFLQPLTNVVLNMTSVSSNGLEKSFSDFLVSLRPLGRFIRACVNIAQTKNVSSIKNETIQLLVNWTMTFDNKTVISTFSISTISDWLQYVVLPVMKKALLTNQTLPDNTTTISTTVFAAEPQITEPSDICNVTSSISTCQTSQAEENLAKATICVAKTNLTFTEENLRLLTADLSKLLQTLMEQSKLVTNSSQSNLTALFAELPAESFTPRNLEDAEFMRHWFQIKMKPLLPQIPREFLSCMNTRSFSCQAYKALFVELNGNFGLMDSATRTSVLNDFIRPFLTKHQNTGVDCTLPFNNSTDFVLQNFGSFSQLLQLKDFSTFSFNFSAVDALPILTLVQLDELVFSPPARPEDRANILTKVFDFLLQTSNRSKLIDFLPYLQTKARKANFTCENYRIILDRIDQAISAAPNQTEGLLTIRDSVMMIPPDECIETTAQCTLTPVNESVLCASVNSSAVGQFLNGAAPNTTGLCDFTVLQFACLPMQSQLSSQQVADLLACKLSSNVTKDTWKLFFTKISTNLDDALLKFSNKTQSASSVSLSDVLDVIADARISRFSPQRLRDPVFIQSWFQGRLKPFLPSISQRLLTCLTTKSLSCESYRTIYVNLNSSFGLMDNATQRSVLNDFIRPFLTKQQNTGVECTLPFNNSVDYILQNFGSFYTWAQLQVFSNFSRNFSAVDALPILTLVQLDELVFSPPARPEDRGNILTKVFDFLLQTPNRDKLNGFLPYLQTQARKTNFSCTNYKVIFDRMDQAISSAAPNQTEALLTIRDSVMMIPPDECIETTVQCTLTPVNESVLCASVNSSAVGQFLNGAAPNTTGLCDFTVLQFACLPMSQLSSQQVADLLACKLSSNVTKDTWKLFFTKISTNLDDALLKFSNKTQSASSVSDVLDVIADARISRFSPQRLRDPVFIQSWFQGRLKPFLPSISQRLLTCLSTKNLTCESYRTIYVNLNSTFGLMDNATQRSVLNDFIRPFLTKQHNTGVECTLPFNNSVDYILQTFGSFYPLAQLQDFSTFSRNFSAVDALPILTLGHLVELVFSPPARPEDRGNILTKVFDFLLLASNRDKLNSFLPYLQTQARKANFSCDNYKVIFDRMDQAISSAAPNQTEALLTIRDSVMMIPPDECIERASQCTMIPVNESVLCASVNSSAVGQFLNGAAPNTTGLCDFTVLQFACLPMQSQLSSQQVADLLACKLSSNVTKDTWKLLFTKISTNLDDALLKFSNKTQNASSVSLSDVLDVIADARISRFSPQRLRDPVFIQSWFQGRLKPFLPSISQRLLSCLSTKNLSCESYRIIYVNLNSNFGLMDNATQRSVLSDFIRPFLTKQHNTGVECTLPFNNSVDYILQNFGNFYPLAQLQDFSTFSRSFSAVDALPILTLVHLDELVFSPPARPEDRANILTKVFDFLLLASNRDKLNGFLPSLQTQARKANFSCENYAVIFDRMDQALSSVAPNQTEALLTIRDSVMMIPPDECIKTTFQCTLTPVNESVLCASVNSSAVGQFLNGAAPNTTGLCDFTVLQFACLPMQSQLSSQQVADLLACKLSSNVTKDTWKLLFTKISTNLDDALLKFSNKTQNASSVSLSDVLDVIADARISRFSPQRLRDPVFIQSWFQGRLKPFLPSISQRLLSCLSTKNLTCESYRIITTAFVNAPLRDGQDICNPLQPNATQKQDQVYTDFMKAFLSRKDIDDPGCLSNTSDSVQWVTRNFGPFVQSASLNVLVALNKNFRTVDVLPQLGLKQLVEFSTNSTTANDAQIITSVMKHVKDCQLPAFFDLFSPQVKEIVPSPAVKTVMIQQIFDRVSLSNLSITDQEVLVWIEKRLNPLLANLSESLVSPFFTILNARDCNITQTTLGLLDSVRLSLPVNTTNAIYNSIIQSFKGPQPLRCYRSKSFIKFLNESLFGFGPLPDLATFLTLIPPTRKSELINSIAPSELGSYLRLPKVVNNDSQICAIFNNFTKTPEFLDTEEVPDNVKSTILPCVWPLALTSDNESDADLWFNRRLKLYLKFLNKDLIGSKDTLSSSCQSYKKMVSVLGSNFTFNGSQITDADVYATIKTYLKADTEAKCYNSSDPKLNSTAWFVSNIGVFITFLSLDDLYSFGPESTMKKFAVNPENIKLFNQKSLPKKVISRYTELVFLQNPSFNLFELPSVLQCDAPVSTFDKLTETDVNTVLANFKTSCTNVDPAISAALTGKIKTIDASAIANLGSQVVGLTTTQINTANPAVLISSISTLGSTSGWSLGQAKAIVGVLLSGEFQINSPSKLLSLGSLIGGIPSTVLTVIEPTQILETFKSTEFVKSIVAAPEIVQKTFVNQIIKVGSTPAVLMTNIPSDLAIQIPRQFLEITNNVDVTVLQEFNKKKWKPEQAVLFFDSVADAFGQSDDLSVEVLQGFTCSRVQKFSITKIKGLIKACRPRLGRTKVVLSETQLTCMYNLVRREPVVDFENYHSDMLLYFNYETINKTLCKAYFTQVGAADLSVFSSTLSGRRDILLSNAIDCLGINGTSIKKQDLTVLGNLVCAVSSDVIRNSDPEILENLKNCKDLSDSQILAMQELLMKGTSSYGPTSKWNQKTLDDLGILPLYFSQGFWGSFLESDLAKFMKTFLKFVRERNTPKPQIKKLFKAIILQTKTASRAGFQASDCTKGNITSLTISDDAFPFGYTEAQFGNCLSSSVVKENLASLCEKIEDSGFQRIILDKLKEVQPNGLTDDQVQVLKSVSRNASVDEMSKWNITKSDTLAALMNAKDGEWSSAQSEIIITKYLSAKNNLTATELNLVKGPNLCSLNASVLSTILPADIRGSDALDVSKCTSEKKKALFTIANKAFPISSASGDRAILSAYQLIETYLGGADLGYIKNMSSYNVSMSMSTFINLDTSVISSLTIADVVGLLGNNLQDLKTFENQTVVRSWISLQLQSELDKLNLTLTGGKATADTTTASVTSASTAAVTTTVTRATATYNTTAGSSGIGPSGWTVSFSILVLIFTIIKVEII</sequence>
<dbReference type="InterPro" id="IPR010335">
    <property type="entry name" value="Mesothelin"/>
</dbReference>
<evidence type="ECO:0000256" key="2">
    <source>
        <dbReference type="ARBA" id="ARBA00011016"/>
    </source>
</evidence>
<dbReference type="InterPro" id="IPR026664">
    <property type="entry name" value="Stereocilin-rel"/>
</dbReference>
<reference evidence="8 9" key="1">
    <citation type="submission" date="2023-09" db="EMBL/GenBank/DDBJ databases">
        <authorList>
            <person name="Wang M."/>
        </authorList>
    </citation>
    <scope>NUCLEOTIDE SEQUENCE [LARGE SCALE GENOMIC DNA]</scope>
    <source>
        <strain evidence="8">GT-2023</strain>
        <tissue evidence="8">Liver</tissue>
    </source>
</reference>
<evidence type="ECO:0000256" key="6">
    <source>
        <dbReference type="ARBA" id="ARBA00023180"/>
    </source>
</evidence>
<evidence type="ECO:0000313" key="8">
    <source>
        <dbReference type="EMBL" id="KAL1278497.1"/>
    </source>
</evidence>
<evidence type="ECO:0000256" key="3">
    <source>
        <dbReference type="ARBA" id="ARBA00022729"/>
    </source>
</evidence>
<proteinExistence type="inferred from homology"/>
<name>A0ABR3NNM2_9TELE</name>
<keyword evidence="7" id="KW-0812">Transmembrane</keyword>